<reference evidence="3 4" key="1">
    <citation type="submission" date="2019-09" db="EMBL/GenBank/DDBJ databases">
        <title>Draft genome of the ectomycorrhizal ascomycete Sphaerosporella brunnea.</title>
        <authorList>
            <consortium name="DOE Joint Genome Institute"/>
            <person name="Benucci G.M."/>
            <person name="Marozzi G."/>
            <person name="Antonielli L."/>
            <person name="Sanchez S."/>
            <person name="Marco P."/>
            <person name="Wang X."/>
            <person name="Falini L.B."/>
            <person name="Barry K."/>
            <person name="Haridas S."/>
            <person name="Lipzen A."/>
            <person name="Labutti K."/>
            <person name="Grigoriev I.V."/>
            <person name="Murat C."/>
            <person name="Martin F."/>
            <person name="Albertini E."/>
            <person name="Donnini D."/>
            <person name="Bonito G."/>
        </authorList>
    </citation>
    <scope>NUCLEOTIDE SEQUENCE [LARGE SCALE GENOMIC DNA]</scope>
    <source>
        <strain evidence="3 4">Sb_GMNB300</strain>
    </source>
</reference>
<dbReference type="InterPro" id="IPR036508">
    <property type="entry name" value="Chitin-bd_dom_sf"/>
</dbReference>
<dbReference type="Proteomes" id="UP000326924">
    <property type="component" value="Unassembled WGS sequence"/>
</dbReference>
<organism evidence="3 4">
    <name type="scientific">Sphaerosporella brunnea</name>
    <dbReference type="NCBI Taxonomy" id="1250544"/>
    <lineage>
        <taxon>Eukaryota</taxon>
        <taxon>Fungi</taxon>
        <taxon>Dikarya</taxon>
        <taxon>Ascomycota</taxon>
        <taxon>Pezizomycotina</taxon>
        <taxon>Pezizomycetes</taxon>
        <taxon>Pezizales</taxon>
        <taxon>Pyronemataceae</taxon>
        <taxon>Sphaerosporella</taxon>
    </lineage>
</organism>
<evidence type="ECO:0000256" key="1">
    <source>
        <dbReference type="SAM" id="SignalP"/>
    </source>
</evidence>
<dbReference type="OrthoDB" id="5271603at2759"/>
<dbReference type="Gene3D" id="2.170.140.10">
    <property type="entry name" value="Chitin binding domain"/>
    <property type="match status" value="1"/>
</dbReference>
<name>A0A5J5F602_9PEZI</name>
<feature type="chain" id="PRO_5023837672" description="Chitin-binding type-2 domain-containing protein" evidence="1">
    <location>
        <begin position="19"/>
        <end position="86"/>
    </location>
</feature>
<keyword evidence="1" id="KW-0732">Signal</keyword>
<dbReference type="InParanoid" id="A0A5J5F602"/>
<proteinExistence type="predicted"/>
<gene>
    <name evidence="3" type="ORF">FN846DRAFT_916829</name>
</gene>
<feature type="signal peptide" evidence="1">
    <location>
        <begin position="1"/>
        <end position="18"/>
    </location>
</feature>
<sequence>MQFTLIATVLALAASVAAAPSGTCPEIHPTDPTTFLTDDADCNVFYICDYSGPVKFNCPAGLDFSPNSWNCDYPAHAGCTVGGPHY</sequence>
<feature type="domain" description="Chitin-binding type-2" evidence="2">
    <location>
        <begin position="21"/>
        <end position="81"/>
    </location>
</feature>
<dbReference type="SUPFAM" id="SSF57625">
    <property type="entry name" value="Invertebrate chitin-binding proteins"/>
    <property type="match status" value="1"/>
</dbReference>
<evidence type="ECO:0000313" key="3">
    <source>
        <dbReference type="EMBL" id="KAA8912024.1"/>
    </source>
</evidence>
<dbReference type="InterPro" id="IPR002557">
    <property type="entry name" value="Chitin-bd_dom"/>
</dbReference>
<dbReference type="GO" id="GO:0005576">
    <property type="term" value="C:extracellular region"/>
    <property type="evidence" value="ECO:0007669"/>
    <property type="project" value="InterPro"/>
</dbReference>
<dbReference type="EMBL" id="VXIS01000029">
    <property type="protein sequence ID" value="KAA8912024.1"/>
    <property type="molecule type" value="Genomic_DNA"/>
</dbReference>
<protein>
    <recommendedName>
        <fullName evidence="2">Chitin-binding type-2 domain-containing protein</fullName>
    </recommendedName>
</protein>
<dbReference type="AlphaFoldDB" id="A0A5J5F602"/>
<keyword evidence="4" id="KW-1185">Reference proteome</keyword>
<accession>A0A5J5F602</accession>
<comment type="caution">
    <text evidence="3">The sequence shown here is derived from an EMBL/GenBank/DDBJ whole genome shotgun (WGS) entry which is preliminary data.</text>
</comment>
<dbReference type="PROSITE" id="PS50940">
    <property type="entry name" value="CHIT_BIND_II"/>
    <property type="match status" value="1"/>
</dbReference>
<evidence type="ECO:0000259" key="2">
    <source>
        <dbReference type="PROSITE" id="PS50940"/>
    </source>
</evidence>
<dbReference type="SMART" id="SM00494">
    <property type="entry name" value="ChtBD2"/>
    <property type="match status" value="1"/>
</dbReference>
<dbReference type="Pfam" id="PF01607">
    <property type="entry name" value="CBM_14"/>
    <property type="match status" value="1"/>
</dbReference>
<evidence type="ECO:0000313" key="4">
    <source>
        <dbReference type="Proteomes" id="UP000326924"/>
    </source>
</evidence>
<dbReference type="GO" id="GO:0008061">
    <property type="term" value="F:chitin binding"/>
    <property type="evidence" value="ECO:0007669"/>
    <property type="project" value="InterPro"/>
</dbReference>